<sequence length="136" mass="15158">MISQNTSRTVAERNDLVPETVGDFERARRFEGGGTSRVATWVYGPDHGGDFPAGWALILSYRRNQVWLSANLLKASQEEYISLRTIADEKDVGEDPFGEIVEIAKVILKNVSEEGDPDLLETIGVEDIEIPEVNHE</sequence>
<dbReference type="RefSeq" id="WP_008526952.1">
    <property type="nucleotide sequence ID" value="NZ_AFNT02000003.1"/>
</dbReference>
<dbReference type="EMBL" id="AFNT02000003">
    <property type="protein sequence ID" value="ERJ07401.1"/>
    <property type="molecule type" value="Genomic_DNA"/>
</dbReference>
<reference evidence="1 2" key="1">
    <citation type="journal article" date="2011" name="J. Bacteriol.">
        <title>Genome sequence of Halorhabdus tiamatea, the first archaeon isolated from a deep-sea anoxic brine lake.</title>
        <authorList>
            <person name="Antunes A."/>
            <person name="Alam I."/>
            <person name="Bajic V.B."/>
            <person name="Stingl U."/>
        </authorList>
    </citation>
    <scope>NUCLEOTIDE SEQUENCE [LARGE SCALE GENOMIC DNA]</scope>
    <source>
        <strain evidence="1 2">SARL4B</strain>
    </source>
</reference>
<evidence type="ECO:0000313" key="1">
    <source>
        <dbReference type="EMBL" id="ERJ07401.1"/>
    </source>
</evidence>
<accession>F7PLK9</accession>
<reference evidence="1 2" key="2">
    <citation type="journal article" date="2013" name="PLoS ONE">
        <title>INDIGO - INtegrated Data Warehouse of MIcrobial GenOmes with Examples from the Red Sea Extremophiles.</title>
        <authorList>
            <person name="Alam I."/>
            <person name="Antunes A."/>
            <person name="Kamau A.A."/>
            <person name="Ba Alawi W."/>
            <person name="Kalkatawi M."/>
            <person name="Stingl U."/>
            <person name="Bajic V.B."/>
        </authorList>
    </citation>
    <scope>NUCLEOTIDE SEQUENCE [LARGE SCALE GENOMIC DNA]</scope>
    <source>
        <strain evidence="1 2">SARL4B</strain>
    </source>
</reference>
<proteinExistence type="predicted"/>
<name>F7PLK9_9EURY</name>
<protein>
    <submittedName>
        <fullName evidence="1">Uncharacterized protein</fullName>
    </submittedName>
</protein>
<dbReference type="AlphaFoldDB" id="F7PLK9"/>
<evidence type="ECO:0000313" key="2">
    <source>
        <dbReference type="Proteomes" id="UP000003861"/>
    </source>
</evidence>
<dbReference type="Proteomes" id="UP000003861">
    <property type="component" value="Unassembled WGS sequence"/>
</dbReference>
<comment type="caution">
    <text evidence="1">The sequence shown here is derived from an EMBL/GenBank/DDBJ whole genome shotgun (WGS) entry which is preliminary data.</text>
</comment>
<gene>
    <name evidence="1" type="ORF">HLRTI_000443</name>
</gene>
<organism evidence="1 2">
    <name type="scientific">Halorhabdus tiamatea SARL4B</name>
    <dbReference type="NCBI Taxonomy" id="1033806"/>
    <lineage>
        <taxon>Archaea</taxon>
        <taxon>Methanobacteriati</taxon>
        <taxon>Methanobacteriota</taxon>
        <taxon>Stenosarchaea group</taxon>
        <taxon>Halobacteria</taxon>
        <taxon>Halobacteriales</taxon>
        <taxon>Haloarculaceae</taxon>
        <taxon>Halorhabdus</taxon>
    </lineage>
</organism>